<gene>
    <name evidence="5" type="ORF">GO495_12390</name>
</gene>
<evidence type="ECO:0000259" key="3">
    <source>
        <dbReference type="Pfam" id="PF16391"/>
    </source>
</evidence>
<dbReference type="EMBL" id="WRXO01000003">
    <property type="protein sequence ID" value="MVT41386.1"/>
    <property type="molecule type" value="Genomic_DNA"/>
</dbReference>
<evidence type="ECO:0000259" key="4">
    <source>
        <dbReference type="Pfam" id="PF17166"/>
    </source>
</evidence>
<organism evidence="5 6">
    <name type="scientific">Chitinophaga oryziterrae</name>
    <dbReference type="NCBI Taxonomy" id="1031224"/>
    <lineage>
        <taxon>Bacteria</taxon>
        <taxon>Pseudomonadati</taxon>
        <taxon>Bacteroidota</taxon>
        <taxon>Chitinophagia</taxon>
        <taxon>Chitinophagales</taxon>
        <taxon>Chitinophagaceae</taxon>
        <taxon>Chitinophaga</taxon>
    </lineage>
</organism>
<keyword evidence="6" id="KW-1185">Reference proteome</keyword>
<evidence type="ECO:0000256" key="1">
    <source>
        <dbReference type="SAM" id="SignalP"/>
    </source>
</evidence>
<evidence type="ECO:0000313" key="6">
    <source>
        <dbReference type="Proteomes" id="UP000468388"/>
    </source>
</evidence>
<feature type="domain" description="DUF5000" evidence="3">
    <location>
        <begin position="247"/>
        <end position="399"/>
    </location>
</feature>
<sequence length="402" mass="44630">MKNIYSCVCLLLLFSCSKLENYNGVVSTDKSKPGIVTDIKVINFNGGAYITYSLPSSANILYVLADYKVNGTLSRQTKSSYYSDTIVVNGFADSKEYEVTLHVVSRANVMSDAVVAKVYPDTPVYKMIFPTVNVTPDFGGVNIKALNKFKQPVGIILVETDPVTNRYEIRDQYYTKSDTINYSVRGMDTLPKNFGIYIQDQWGNISDTLKQTLSPIFETQLDKNKFFVDKLATDAKIGYGWELPYMWDGNTDGSSTGWHTLPGSTFPITATFGLGVSAKLSRFALWQRTGQYTYSHGNPRDFTIWGSEKDNPADVQLPVTSAQGDMAGDWINMGNYHYPDPPSGARPGAVTDEDIAFAEAGVNFNIPLANPRVKFIRFAVADTWSGGDFAHVIEITFWGNPY</sequence>
<dbReference type="Pfam" id="PF16391">
    <property type="entry name" value="DUF5000"/>
    <property type="match status" value="1"/>
</dbReference>
<feature type="domain" description="DUF4959" evidence="2">
    <location>
        <begin position="15"/>
        <end position="120"/>
    </location>
</feature>
<dbReference type="InterPro" id="IPR032527">
    <property type="entry name" value="DUF4959"/>
</dbReference>
<dbReference type="PROSITE" id="PS51257">
    <property type="entry name" value="PROKAR_LIPOPROTEIN"/>
    <property type="match status" value="1"/>
</dbReference>
<feature type="domain" description="DUF5126" evidence="4">
    <location>
        <begin position="122"/>
        <end position="223"/>
    </location>
</feature>
<dbReference type="Gene3D" id="2.60.120.260">
    <property type="entry name" value="Galactose-binding domain-like"/>
    <property type="match status" value="1"/>
</dbReference>
<comment type="caution">
    <text evidence="5">The sequence shown here is derived from an EMBL/GenBank/DDBJ whole genome shotgun (WGS) entry which is preliminary data.</text>
</comment>
<dbReference type="RefSeq" id="WP_157300015.1">
    <property type="nucleotide sequence ID" value="NZ_BAAAZB010000025.1"/>
</dbReference>
<dbReference type="Pfam" id="PF16323">
    <property type="entry name" value="DUF4959"/>
    <property type="match status" value="1"/>
</dbReference>
<dbReference type="InterPro" id="IPR033431">
    <property type="entry name" value="DUF5126"/>
</dbReference>
<proteinExistence type="predicted"/>
<dbReference type="InterPro" id="IPR032164">
    <property type="entry name" value="DUF5000"/>
</dbReference>
<protein>
    <submittedName>
        <fullName evidence="5">DUF5126 domain-containing protein</fullName>
    </submittedName>
</protein>
<evidence type="ECO:0000259" key="2">
    <source>
        <dbReference type="Pfam" id="PF16323"/>
    </source>
</evidence>
<evidence type="ECO:0000313" key="5">
    <source>
        <dbReference type="EMBL" id="MVT41386.1"/>
    </source>
</evidence>
<name>A0A6N8JAP5_9BACT</name>
<accession>A0A6N8JAP5</accession>
<dbReference type="AlphaFoldDB" id="A0A6N8JAP5"/>
<feature type="signal peptide" evidence="1">
    <location>
        <begin position="1"/>
        <end position="20"/>
    </location>
</feature>
<feature type="chain" id="PRO_5026652932" evidence="1">
    <location>
        <begin position="21"/>
        <end position="402"/>
    </location>
</feature>
<reference evidence="5 6" key="1">
    <citation type="submission" date="2019-12" db="EMBL/GenBank/DDBJ databases">
        <title>The draft genomic sequence of strain Chitinophaga oryziterrae JCM 16595.</title>
        <authorList>
            <person name="Zhang X."/>
        </authorList>
    </citation>
    <scope>NUCLEOTIDE SEQUENCE [LARGE SCALE GENOMIC DNA]</scope>
    <source>
        <strain evidence="5 6">JCM 16595</strain>
    </source>
</reference>
<dbReference type="OrthoDB" id="621114at2"/>
<keyword evidence="1" id="KW-0732">Signal</keyword>
<dbReference type="Proteomes" id="UP000468388">
    <property type="component" value="Unassembled WGS sequence"/>
</dbReference>
<dbReference type="Pfam" id="PF17166">
    <property type="entry name" value="DUF5126"/>
    <property type="match status" value="1"/>
</dbReference>